<evidence type="ECO:0000313" key="15">
    <source>
        <dbReference type="Proteomes" id="UP000225706"/>
    </source>
</evidence>
<comment type="subunit">
    <text evidence="10">Interacts with PCSK6 (immature form including the propeptide); probably involved in the maturation and the secretion of PCSK6.</text>
</comment>
<evidence type="ECO:0000256" key="11">
    <source>
        <dbReference type="ARBA" id="ARBA00072696"/>
    </source>
</evidence>
<keyword evidence="3 12" id="KW-0732">Signal</keyword>
<protein>
    <recommendedName>
        <fullName evidence="11">Reticulocalbin-3</fullName>
    </recommendedName>
</protein>
<comment type="function">
    <text evidence="9">Probable molecular chaperone assisting protein biosynthesis and transport in the endoplasmic reticulum. Required for the proper biosynthesis and transport of pulmonary surfactant-associated protein A/SP-A, pulmonary surfactant-associated protein D/SP-D and the lipid transporter ABCA3. By regulating both the proper expression and the degradation through the endoplasmic reticulum-associated protein degradation pathway of these proteins plays a crucial role in pulmonary surfactant homeostasis. Has an anti-fibrotic activity by negatively regulating the secretion of type I and type III collagens. This calcium-binding protein also transiently associates with immature PCSK6 and regulates its secretion.</text>
</comment>
<evidence type="ECO:0000256" key="10">
    <source>
        <dbReference type="ARBA" id="ARBA00063143"/>
    </source>
</evidence>
<dbReference type="PANTHER" id="PTHR10827:SF52">
    <property type="entry name" value="IP16409P"/>
    <property type="match status" value="1"/>
</dbReference>
<dbReference type="SMART" id="SM00054">
    <property type="entry name" value="EFh"/>
    <property type="match status" value="6"/>
</dbReference>
<dbReference type="GO" id="GO:0015031">
    <property type="term" value="P:protein transport"/>
    <property type="evidence" value="ECO:0007669"/>
    <property type="project" value="UniProtKB-ARBA"/>
</dbReference>
<dbReference type="GO" id="GO:0005509">
    <property type="term" value="F:calcium ion binding"/>
    <property type="evidence" value="ECO:0007669"/>
    <property type="project" value="InterPro"/>
</dbReference>
<feature type="domain" description="EF-hand" evidence="13">
    <location>
        <begin position="69"/>
        <end position="104"/>
    </location>
</feature>
<keyword evidence="6" id="KW-0106">Calcium</keyword>
<name>A0A2B4T2P6_STYPI</name>
<keyword evidence="15" id="KW-1185">Reference proteome</keyword>
<reference evidence="15" key="1">
    <citation type="journal article" date="2017" name="bioRxiv">
        <title>Comparative analysis of the genomes of Stylophora pistillata and Acropora digitifera provides evidence for extensive differences between species of corals.</title>
        <authorList>
            <person name="Voolstra C.R."/>
            <person name="Li Y."/>
            <person name="Liew Y.J."/>
            <person name="Baumgarten S."/>
            <person name="Zoccola D."/>
            <person name="Flot J.-F."/>
            <person name="Tambutte S."/>
            <person name="Allemand D."/>
            <person name="Aranda M."/>
        </authorList>
    </citation>
    <scope>NUCLEOTIDE SEQUENCE [LARGE SCALE GENOMIC DNA]</scope>
</reference>
<dbReference type="Pfam" id="PF13499">
    <property type="entry name" value="EF-hand_7"/>
    <property type="match status" value="2"/>
</dbReference>
<accession>A0A2B4T2P6</accession>
<dbReference type="Proteomes" id="UP000225706">
    <property type="component" value="Unassembled WGS sequence"/>
</dbReference>
<dbReference type="Gene3D" id="1.10.238.10">
    <property type="entry name" value="EF-hand"/>
    <property type="match status" value="3"/>
</dbReference>
<comment type="subcellular location">
    <subcellularLocation>
        <location evidence="1">Endoplasmic reticulum lumen</location>
    </subcellularLocation>
</comment>
<gene>
    <name evidence="14" type="primary">calub</name>
    <name evidence="14" type="ORF">AWC38_SpisGene126</name>
</gene>
<evidence type="ECO:0000256" key="3">
    <source>
        <dbReference type="ARBA" id="ARBA00022729"/>
    </source>
</evidence>
<evidence type="ECO:0000256" key="5">
    <source>
        <dbReference type="ARBA" id="ARBA00022824"/>
    </source>
</evidence>
<evidence type="ECO:0000256" key="9">
    <source>
        <dbReference type="ARBA" id="ARBA00056975"/>
    </source>
</evidence>
<keyword evidence="4" id="KW-0677">Repeat</keyword>
<feature type="domain" description="EF-hand" evidence="13">
    <location>
        <begin position="226"/>
        <end position="262"/>
    </location>
</feature>
<evidence type="ECO:0000256" key="7">
    <source>
        <dbReference type="ARBA" id="ARBA00023180"/>
    </source>
</evidence>
<evidence type="ECO:0000256" key="12">
    <source>
        <dbReference type="SAM" id="SignalP"/>
    </source>
</evidence>
<dbReference type="EMBL" id="LSMT01000001">
    <property type="protein sequence ID" value="PFX35042.1"/>
    <property type="molecule type" value="Genomic_DNA"/>
</dbReference>
<feature type="domain" description="EF-hand" evidence="13">
    <location>
        <begin position="105"/>
        <end position="140"/>
    </location>
</feature>
<feature type="signal peptide" evidence="12">
    <location>
        <begin position="1"/>
        <end position="17"/>
    </location>
</feature>
<dbReference type="PANTHER" id="PTHR10827">
    <property type="entry name" value="RETICULOCALBIN"/>
    <property type="match status" value="1"/>
</dbReference>
<dbReference type="FunFam" id="1.10.238.10:FF:000104">
    <property type="entry name" value="calumenin isoform X1"/>
    <property type="match status" value="1"/>
</dbReference>
<comment type="caution">
    <text evidence="14">The sequence shown here is derived from an EMBL/GenBank/DDBJ whole genome shotgun (WGS) entry which is preliminary data.</text>
</comment>
<feature type="chain" id="PRO_5013106609" description="Reticulocalbin-3" evidence="12">
    <location>
        <begin position="18"/>
        <end position="312"/>
    </location>
</feature>
<evidence type="ECO:0000259" key="13">
    <source>
        <dbReference type="PROSITE" id="PS50222"/>
    </source>
</evidence>
<evidence type="ECO:0000256" key="1">
    <source>
        <dbReference type="ARBA" id="ARBA00004319"/>
    </source>
</evidence>
<dbReference type="PROSITE" id="PS00018">
    <property type="entry name" value="EF_HAND_1"/>
    <property type="match status" value="6"/>
</dbReference>
<dbReference type="Pfam" id="PF13202">
    <property type="entry name" value="EF-hand_5"/>
    <property type="match status" value="1"/>
</dbReference>
<evidence type="ECO:0000256" key="8">
    <source>
        <dbReference type="ARBA" id="ARBA00023186"/>
    </source>
</evidence>
<feature type="domain" description="EF-hand" evidence="13">
    <location>
        <begin position="153"/>
        <end position="188"/>
    </location>
</feature>
<keyword evidence="2" id="KW-0479">Metal-binding</keyword>
<dbReference type="GO" id="GO:0005788">
    <property type="term" value="C:endoplasmic reticulum lumen"/>
    <property type="evidence" value="ECO:0007669"/>
    <property type="project" value="UniProtKB-SubCell"/>
</dbReference>
<keyword evidence="7" id="KW-0325">Glycoprotein</keyword>
<keyword evidence="8" id="KW-0143">Chaperone</keyword>
<organism evidence="14 15">
    <name type="scientific">Stylophora pistillata</name>
    <name type="common">Smooth cauliflower coral</name>
    <dbReference type="NCBI Taxonomy" id="50429"/>
    <lineage>
        <taxon>Eukaryota</taxon>
        <taxon>Metazoa</taxon>
        <taxon>Cnidaria</taxon>
        <taxon>Anthozoa</taxon>
        <taxon>Hexacorallia</taxon>
        <taxon>Scleractinia</taxon>
        <taxon>Astrocoeniina</taxon>
        <taxon>Pocilloporidae</taxon>
        <taxon>Stylophora</taxon>
    </lineage>
</organism>
<dbReference type="InterPro" id="IPR002048">
    <property type="entry name" value="EF_hand_dom"/>
</dbReference>
<dbReference type="OrthoDB" id="293868at2759"/>
<dbReference type="STRING" id="50429.A0A2B4T2P6"/>
<dbReference type="InterPro" id="IPR011992">
    <property type="entry name" value="EF-hand-dom_pair"/>
</dbReference>
<dbReference type="PROSITE" id="PS50222">
    <property type="entry name" value="EF_HAND_2"/>
    <property type="match status" value="4"/>
</dbReference>
<dbReference type="AlphaFoldDB" id="A0A2B4T2P6"/>
<evidence type="ECO:0000313" key="14">
    <source>
        <dbReference type="EMBL" id="PFX35042.1"/>
    </source>
</evidence>
<sequence>MLRGLSVISFVSICVCAFNVSATKLRYPSVPTISDKKHYKDEEHNLEYDHEAFLGRELSSEWRDLPADEVMEKLSELFPKIDVDRDKKISIPELYEWIEQHMKKHVLRQADVKMRDIDTNKDGKVSWEEYIETQYPSSHEKGLDEKVLGEFRELVSREKKRFDFADTDNDKELSREEFSLFLHPEESKRMTTYLIEESLDIFDTNKDGKISADEYIGDEAKRLTETTIEVLKKSFSKELDSDKDGFLDRSEIRAWILPGEHGDPIQVEAKHLMKAGDDDKDKFLTEGELIKHYDIFAGSRVTRYGDLLREEL</sequence>
<proteinExistence type="predicted"/>
<evidence type="ECO:0000256" key="4">
    <source>
        <dbReference type="ARBA" id="ARBA00022737"/>
    </source>
</evidence>
<keyword evidence="5" id="KW-0256">Endoplasmic reticulum</keyword>
<dbReference type="SUPFAM" id="SSF47473">
    <property type="entry name" value="EF-hand"/>
    <property type="match status" value="2"/>
</dbReference>
<evidence type="ECO:0000256" key="2">
    <source>
        <dbReference type="ARBA" id="ARBA00022723"/>
    </source>
</evidence>
<dbReference type="InterPro" id="IPR018247">
    <property type="entry name" value="EF_Hand_1_Ca_BS"/>
</dbReference>
<evidence type="ECO:0000256" key="6">
    <source>
        <dbReference type="ARBA" id="ARBA00022837"/>
    </source>
</evidence>